<feature type="compositionally biased region" description="Pro residues" evidence="1">
    <location>
        <begin position="9"/>
        <end position="22"/>
    </location>
</feature>
<comment type="caution">
    <text evidence="2">The sequence shown here is derived from an EMBL/GenBank/DDBJ whole genome shotgun (WGS) entry which is preliminary data.</text>
</comment>
<dbReference type="EMBL" id="VSRR010027248">
    <property type="protein sequence ID" value="MPC68077.1"/>
    <property type="molecule type" value="Genomic_DNA"/>
</dbReference>
<gene>
    <name evidence="2" type="ORF">E2C01_062269</name>
</gene>
<reference evidence="2 3" key="1">
    <citation type="submission" date="2019-05" db="EMBL/GenBank/DDBJ databases">
        <title>Another draft genome of Portunus trituberculatus and its Hox gene families provides insights of decapod evolution.</title>
        <authorList>
            <person name="Jeong J.-H."/>
            <person name="Song I."/>
            <person name="Kim S."/>
            <person name="Choi T."/>
            <person name="Kim D."/>
            <person name="Ryu S."/>
            <person name="Kim W."/>
        </authorList>
    </citation>
    <scope>NUCLEOTIDE SEQUENCE [LARGE SCALE GENOMIC DNA]</scope>
    <source>
        <tissue evidence="2">Muscle</tissue>
    </source>
</reference>
<feature type="region of interest" description="Disordered" evidence="1">
    <location>
        <begin position="1"/>
        <end position="22"/>
    </location>
</feature>
<name>A0A5B7HFM7_PORTR</name>
<evidence type="ECO:0000256" key="1">
    <source>
        <dbReference type="SAM" id="MobiDB-lite"/>
    </source>
</evidence>
<dbReference type="AlphaFoldDB" id="A0A5B7HFM7"/>
<proteinExistence type="predicted"/>
<accession>A0A5B7HFM7</accession>
<evidence type="ECO:0000313" key="2">
    <source>
        <dbReference type="EMBL" id="MPC68077.1"/>
    </source>
</evidence>
<keyword evidence="3" id="KW-1185">Reference proteome</keyword>
<organism evidence="2 3">
    <name type="scientific">Portunus trituberculatus</name>
    <name type="common">Swimming crab</name>
    <name type="synonym">Neptunus trituberculatus</name>
    <dbReference type="NCBI Taxonomy" id="210409"/>
    <lineage>
        <taxon>Eukaryota</taxon>
        <taxon>Metazoa</taxon>
        <taxon>Ecdysozoa</taxon>
        <taxon>Arthropoda</taxon>
        <taxon>Crustacea</taxon>
        <taxon>Multicrustacea</taxon>
        <taxon>Malacostraca</taxon>
        <taxon>Eumalacostraca</taxon>
        <taxon>Eucarida</taxon>
        <taxon>Decapoda</taxon>
        <taxon>Pleocyemata</taxon>
        <taxon>Brachyura</taxon>
        <taxon>Eubrachyura</taxon>
        <taxon>Portunoidea</taxon>
        <taxon>Portunidae</taxon>
        <taxon>Portuninae</taxon>
        <taxon>Portunus</taxon>
    </lineage>
</organism>
<protein>
    <submittedName>
        <fullName evidence="2">Uncharacterized protein</fullName>
    </submittedName>
</protein>
<sequence>MSKSNFLGPPCPSALPPPLPFPPQDLECEWGQMLTGRRARRDETRREDNVLTRITKTDALLPRVISLY</sequence>
<evidence type="ECO:0000313" key="3">
    <source>
        <dbReference type="Proteomes" id="UP000324222"/>
    </source>
</evidence>
<dbReference type="Proteomes" id="UP000324222">
    <property type="component" value="Unassembled WGS sequence"/>
</dbReference>